<sequence>MATTLTRKLTALQESNRECAALITQLGNTNLKTLGTKRNGQPDLAAQVHTLLKTLEQDAEFLELEIADESDPELRQSLQSKFKAVQDAIRRSRLHYRKAQLASKRAADQSHRLERELVYSSRTAHHTPTEDQTANDVVLSAASDVTLSLRRTHALLSNSLQQSNFTRETLASSTQALKELSHRYSRVDEIMLSSRKLVVDLIRKNKSDSWYYEKAIWILAATLAWLVFRRFLWGPLWLFVWMPMKSTYWILGNVKGLLGGAAEVQGIDVLLSSGVAAVPTMAVQPPVIDDGPDARVAEKVRQAAEEDNMVDEVGRIIDEAEHPNPLKRAWEEPALDEAAPNPMKRMWEEPDEEQLTDSPVEMAAEPQPESLPVPGTEEQVVETAPEPQAEALPKAFDTNDEGYDSGVEEEGAHGKTGPLVDEHVVRGHDEL</sequence>
<keyword evidence="2" id="KW-0813">Transport</keyword>
<protein>
    <recommendedName>
        <fullName evidence="11">Sec20 C-terminal domain-containing protein</fullName>
    </recommendedName>
</protein>
<proteinExistence type="inferred from homology"/>
<dbReference type="GO" id="GO:0031201">
    <property type="term" value="C:SNARE complex"/>
    <property type="evidence" value="ECO:0007669"/>
    <property type="project" value="TreeGrafter"/>
</dbReference>
<keyword evidence="6" id="KW-1133">Transmembrane helix</keyword>
<keyword evidence="3" id="KW-0812">Transmembrane</keyword>
<keyword evidence="4" id="KW-0256">Endoplasmic reticulum</keyword>
<dbReference type="Pfam" id="PF03908">
    <property type="entry name" value="Sec20"/>
    <property type="match status" value="1"/>
</dbReference>
<accession>A0A3N4IHL6</accession>
<dbReference type="OrthoDB" id="46868at2759"/>
<dbReference type="GO" id="GO:0005789">
    <property type="term" value="C:endoplasmic reticulum membrane"/>
    <property type="evidence" value="ECO:0007669"/>
    <property type="project" value="UniProtKB-SubCell"/>
</dbReference>
<dbReference type="GO" id="GO:0005484">
    <property type="term" value="F:SNAP receptor activity"/>
    <property type="evidence" value="ECO:0007669"/>
    <property type="project" value="InterPro"/>
</dbReference>
<evidence type="ECO:0000256" key="6">
    <source>
        <dbReference type="ARBA" id="ARBA00022989"/>
    </source>
</evidence>
<feature type="domain" description="Sec20 C-terminal" evidence="11">
    <location>
        <begin position="140"/>
        <end position="230"/>
    </location>
</feature>
<dbReference type="Proteomes" id="UP000275078">
    <property type="component" value="Unassembled WGS sequence"/>
</dbReference>
<comment type="similarity">
    <text evidence="9">Belongs to the SEC20 family.</text>
</comment>
<feature type="region of interest" description="Disordered" evidence="10">
    <location>
        <begin position="348"/>
        <end position="431"/>
    </location>
</feature>
<evidence type="ECO:0000256" key="2">
    <source>
        <dbReference type="ARBA" id="ARBA00022448"/>
    </source>
</evidence>
<dbReference type="EMBL" id="ML119663">
    <property type="protein sequence ID" value="RPA83640.1"/>
    <property type="molecule type" value="Genomic_DNA"/>
</dbReference>
<dbReference type="PANTHER" id="PTHR12825:SF0">
    <property type="entry name" value="VESICLE TRANSPORT PROTEIN SEC20"/>
    <property type="match status" value="1"/>
</dbReference>
<name>A0A3N4IHL6_ASCIM</name>
<reference evidence="12 13" key="1">
    <citation type="journal article" date="2018" name="Nat. Ecol. Evol.">
        <title>Pezizomycetes genomes reveal the molecular basis of ectomycorrhizal truffle lifestyle.</title>
        <authorList>
            <person name="Murat C."/>
            <person name="Payen T."/>
            <person name="Noel B."/>
            <person name="Kuo A."/>
            <person name="Morin E."/>
            <person name="Chen J."/>
            <person name="Kohler A."/>
            <person name="Krizsan K."/>
            <person name="Balestrini R."/>
            <person name="Da Silva C."/>
            <person name="Montanini B."/>
            <person name="Hainaut M."/>
            <person name="Levati E."/>
            <person name="Barry K.W."/>
            <person name="Belfiori B."/>
            <person name="Cichocki N."/>
            <person name="Clum A."/>
            <person name="Dockter R.B."/>
            <person name="Fauchery L."/>
            <person name="Guy J."/>
            <person name="Iotti M."/>
            <person name="Le Tacon F."/>
            <person name="Lindquist E.A."/>
            <person name="Lipzen A."/>
            <person name="Malagnac F."/>
            <person name="Mello A."/>
            <person name="Molinier V."/>
            <person name="Miyauchi S."/>
            <person name="Poulain J."/>
            <person name="Riccioni C."/>
            <person name="Rubini A."/>
            <person name="Sitrit Y."/>
            <person name="Splivallo R."/>
            <person name="Traeger S."/>
            <person name="Wang M."/>
            <person name="Zifcakova L."/>
            <person name="Wipf D."/>
            <person name="Zambonelli A."/>
            <person name="Paolocci F."/>
            <person name="Nowrousian M."/>
            <person name="Ottonello S."/>
            <person name="Baldrian P."/>
            <person name="Spatafora J.W."/>
            <person name="Henrissat B."/>
            <person name="Nagy L.G."/>
            <person name="Aury J.M."/>
            <person name="Wincker P."/>
            <person name="Grigoriev I.V."/>
            <person name="Bonfante P."/>
            <person name="Martin F.M."/>
        </authorList>
    </citation>
    <scope>NUCLEOTIDE SEQUENCE [LARGE SCALE GENOMIC DNA]</scope>
    <source>
        <strain evidence="12 13">RN42</strain>
    </source>
</reference>
<evidence type="ECO:0000256" key="9">
    <source>
        <dbReference type="ARBA" id="ARBA00037934"/>
    </source>
</evidence>
<evidence type="ECO:0000256" key="7">
    <source>
        <dbReference type="ARBA" id="ARBA00023054"/>
    </source>
</evidence>
<dbReference type="InterPro" id="IPR005606">
    <property type="entry name" value="Sec20"/>
</dbReference>
<keyword evidence="13" id="KW-1185">Reference proteome</keyword>
<evidence type="ECO:0000256" key="5">
    <source>
        <dbReference type="ARBA" id="ARBA00022892"/>
    </source>
</evidence>
<evidence type="ECO:0000256" key="8">
    <source>
        <dbReference type="ARBA" id="ARBA00023136"/>
    </source>
</evidence>
<keyword evidence="5" id="KW-0931">ER-Golgi transport</keyword>
<evidence type="ECO:0000313" key="13">
    <source>
        <dbReference type="Proteomes" id="UP000275078"/>
    </source>
</evidence>
<feature type="compositionally biased region" description="Basic and acidic residues" evidence="10">
    <location>
        <begin position="420"/>
        <end position="431"/>
    </location>
</feature>
<dbReference type="InterPro" id="IPR056173">
    <property type="entry name" value="Sec20_C"/>
</dbReference>
<comment type="subcellular location">
    <subcellularLocation>
        <location evidence="1">Endoplasmic reticulum membrane</location>
        <topology evidence="1">Single-pass type IV membrane protein</topology>
    </subcellularLocation>
</comment>
<evidence type="ECO:0000256" key="1">
    <source>
        <dbReference type="ARBA" id="ARBA00004163"/>
    </source>
</evidence>
<evidence type="ECO:0000256" key="4">
    <source>
        <dbReference type="ARBA" id="ARBA00022824"/>
    </source>
</evidence>
<keyword evidence="8" id="KW-0472">Membrane</keyword>
<dbReference type="AlphaFoldDB" id="A0A3N4IHL6"/>
<dbReference type="GO" id="GO:0006890">
    <property type="term" value="P:retrograde vesicle-mediated transport, Golgi to endoplasmic reticulum"/>
    <property type="evidence" value="ECO:0007669"/>
    <property type="project" value="InterPro"/>
</dbReference>
<evidence type="ECO:0000259" key="11">
    <source>
        <dbReference type="Pfam" id="PF03908"/>
    </source>
</evidence>
<gene>
    <name evidence="12" type="ORF">BJ508DRAFT_413316</name>
</gene>
<evidence type="ECO:0000313" key="12">
    <source>
        <dbReference type="EMBL" id="RPA83640.1"/>
    </source>
</evidence>
<dbReference type="PANTHER" id="PTHR12825">
    <property type="entry name" value="BNIP1-RELATED"/>
    <property type="match status" value="1"/>
</dbReference>
<dbReference type="STRING" id="1160509.A0A3N4IHL6"/>
<organism evidence="12 13">
    <name type="scientific">Ascobolus immersus RN42</name>
    <dbReference type="NCBI Taxonomy" id="1160509"/>
    <lineage>
        <taxon>Eukaryota</taxon>
        <taxon>Fungi</taxon>
        <taxon>Dikarya</taxon>
        <taxon>Ascomycota</taxon>
        <taxon>Pezizomycotina</taxon>
        <taxon>Pezizomycetes</taxon>
        <taxon>Pezizales</taxon>
        <taxon>Ascobolaceae</taxon>
        <taxon>Ascobolus</taxon>
    </lineage>
</organism>
<keyword evidence="7" id="KW-0175">Coiled coil</keyword>
<evidence type="ECO:0000256" key="3">
    <source>
        <dbReference type="ARBA" id="ARBA00022692"/>
    </source>
</evidence>
<evidence type="ECO:0000256" key="10">
    <source>
        <dbReference type="SAM" id="MobiDB-lite"/>
    </source>
</evidence>
<feature type="compositionally biased region" description="Acidic residues" evidence="10">
    <location>
        <begin position="398"/>
        <end position="409"/>
    </location>
</feature>